<dbReference type="Gramene" id="KQK89354">
    <property type="protein sequence ID" value="KQK89354"/>
    <property type="gene ID" value="SETIT_040586mg"/>
</dbReference>
<evidence type="ECO:0000313" key="1">
    <source>
        <dbReference type="EnsemblPlants" id="KQK89354"/>
    </source>
</evidence>
<keyword evidence="2" id="KW-1185">Reference proteome</keyword>
<sequence>MHSFVVMISISRTVDPSKERVECMVKQEKNMMQLTHKYAAKGEGNIEDVALANCSY</sequence>
<evidence type="ECO:0000313" key="2">
    <source>
        <dbReference type="Proteomes" id="UP000004995"/>
    </source>
</evidence>
<dbReference type="HOGENOM" id="CLU_3017895_0_0_1"/>
<reference evidence="2" key="1">
    <citation type="journal article" date="2012" name="Nat. Biotechnol.">
        <title>Reference genome sequence of the model plant Setaria.</title>
        <authorList>
            <person name="Bennetzen J.L."/>
            <person name="Schmutz J."/>
            <person name="Wang H."/>
            <person name="Percifield R."/>
            <person name="Hawkins J."/>
            <person name="Pontaroli A.C."/>
            <person name="Estep M."/>
            <person name="Feng L."/>
            <person name="Vaughn J.N."/>
            <person name="Grimwood J."/>
            <person name="Jenkins J."/>
            <person name="Barry K."/>
            <person name="Lindquist E."/>
            <person name="Hellsten U."/>
            <person name="Deshpande S."/>
            <person name="Wang X."/>
            <person name="Wu X."/>
            <person name="Mitros T."/>
            <person name="Triplett J."/>
            <person name="Yang X."/>
            <person name="Ye C.Y."/>
            <person name="Mauro-Herrera M."/>
            <person name="Wang L."/>
            <person name="Li P."/>
            <person name="Sharma M."/>
            <person name="Sharma R."/>
            <person name="Ronald P.C."/>
            <person name="Panaud O."/>
            <person name="Kellogg E.A."/>
            <person name="Brutnell T.P."/>
            <person name="Doust A.N."/>
            <person name="Tuskan G.A."/>
            <person name="Rokhsar D."/>
            <person name="Devos K.M."/>
        </authorList>
    </citation>
    <scope>NUCLEOTIDE SEQUENCE [LARGE SCALE GENOMIC DNA]</scope>
    <source>
        <strain evidence="2">cv. Yugu1</strain>
    </source>
</reference>
<accession>K4ANT9</accession>
<dbReference type="AlphaFoldDB" id="K4ANT9"/>
<reference evidence="1" key="2">
    <citation type="submission" date="2018-08" db="UniProtKB">
        <authorList>
            <consortium name="EnsemblPlants"/>
        </authorList>
    </citation>
    <scope>IDENTIFICATION</scope>
    <source>
        <strain evidence="1">Yugu1</strain>
    </source>
</reference>
<name>K4ANT9_SETIT</name>
<proteinExistence type="predicted"/>
<dbReference type="Proteomes" id="UP000004995">
    <property type="component" value="Unassembled WGS sequence"/>
</dbReference>
<protein>
    <submittedName>
        <fullName evidence="1">Uncharacterized protein</fullName>
    </submittedName>
</protein>
<dbReference type="InParanoid" id="K4ANT9"/>
<dbReference type="EMBL" id="AGNK02005667">
    <property type="status" value="NOT_ANNOTATED_CDS"/>
    <property type="molecule type" value="Genomic_DNA"/>
</dbReference>
<organism evidence="1 2">
    <name type="scientific">Setaria italica</name>
    <name type="common">Foxtail millet</name>
    <name type="synonym">Panicum italicum</name>
    <dbReference type="NCBI Taxonomy" id="4555"/>
    <lineage>
        <taxon>Eukaryota</taxon>
        <taxon>Viridiplantae</taxon>
        <taxon>Streptophyta</taxon>
        <taxon>Embryophyta</taxon>
        <taxon>Tracheophyta</taxon>
        <taxon>Spermatophyta</taxon>
        <taxon>Magnoliopsida</taxon>
        <taxon>Liliopsida</taxon>
        <taxon>Poales</taxon>
        <taxon>Poaceae</taxon>
        <taxon>PACMAD clade</taxon>
        <taxon>Panicoideae</taxon>
        <taxon>Panicodae</taxon>
        <taxon>Paniceae</taxon>
        <taxon>Cenchrinae</taxon>
        <taxon>Setaria</taxon>
    </lineage>
</organism>
<dbReference type="EnsemblPlants" id="KQK89354">
    <property type="protein sequence ID" value="KQK89354"/>
    <property type="gene ID" value="SETIT_040586mg"/>
</dbReference>